<keyword evidence="3" id="KW-1133">Transmembrane helix</keyword>
<dbReference type="Pfam" id="PF01657">
    <property type="entry name" value="Stress-antifung"/>
    <property type="match status" value="3"/>
</dbReference>
<reference evidence="5 6" key="1">
    <citation type="journal article" date="2019" name="Nat. Plants">
        <title>Stout camphor tree genome fills gaps in understanding of flowering plant genome evolution.</title>
        <authorList>
            <person name="Chaw S.M."/>
            <person name="Liu Y.C."/>
            <person name="Wu Y.W."/>
            <person name="Wang H.Y."/>
            <person name="Lin C.I."/>
            <person name="Wu C.S."/>
            <person name="Ke H.M."/>
            <person name="Chang L.Y."/>
            <person name="Hsu C.Y."/>
            <person name="Yang H.T."/>
            <person name="Sudianto E."/>
            <person name="Hsu M.H."/>
            <person name="Wu K.P."/>
            <person name="Wang L.N."/>
            <person name="Leebens-Mack J.H."/>
            <person name="Tsai I.J."/>
        </authorList>
    </citation>
    <scope>NUCLEOTIDE SEQUENCE [LARGE SCALE GENOMIC DNA]</scope>
    <source>
        <strain evidence="6">cv. Chaw 1501</strain>
        <tissue evidence="5">Young leaves</tissue>
    </source>
</reference>
<feature type="domain" description="Gnk2-homologous" evidence="4">
    <location>
        <begin position="122"/>
        <end position="224"/>
    </location>
</feature>
<dbReference type="Proteomes" id="UP000283530">
    <property type="component" value="Unassembled WGS sequence"/>
</dbReference>
<dbReference type="OrthoDB" id="696781at2759"/>
<feature type="domain" description="Gnk2-homologous" evidence="4">
    <location>
        <begin position="341"/>
        <end position="443"/>
    </location>
</feature>
<feature type="domain" description="Gnk2-homologous" evidence="4">
    <location>
        <begin position="229"/>
        <end position="333"/>
    </location>
</feature>
<dbReference type="InterPro" id="IPR038408">
    <property type="entry name" value="GNK2_sf"/>
</dbReference>
<organism evidence="5 6">
    <name type="scientific">Cinnamomum micranthum f. kanehirae</name>
    <dbReference type="NCBI Taxonomy" id="337451"/>
    <lineage>
        <taxon>Eukaryota</taxon>
        <taxon>Viridiplantae</taxon>
        <taxon>Streptophyta</taxon>
        <taxon>Embryophyta</taxon>
        <taxon>Tracheophyta</taxon>
        <taxon>Spermatophyta</taxon>
        <taxon>Magnoliopsida</taxon>
        <taxon>Magnoliidae</taxon>
        <taxon>Laurales</taxon>
        <taxon>Lauraceae</taxon>
        <taxon>Cinnamomum</taxon>
    </lineage>
</organism>
<keyword evidence="3" id="KW-0812">Transmembrane</keyword>
<evidence type="ECO:0000313" key="6">
    <source>
        <dbReference type="Proteomes" id="UP000283530"/>
    </source>
</evidence>
<comment type="caution">
    <text evidence="5">The sequence shown here is derived from an EMBL/GenBank/DDBJ whole genome shotgun (WGS) entry which is preliminary data.</text>
</comment>
<dbReference type="PROSITE" id="PS51473">
    <property type="entry name" value="GNK2"/>
    <property type="match status" value="4"/>
</dbReference>
<evidence type="ECO:0000259" key="4">
    <source>
        <dbReference type="PROSITE" id="PS51473"/>
    </source>
</evidence>
<accession>A0A443PC08</accession>
<evidence type="ECO:0000313" key="5">
    <source>
        <dbReference type="EMBL" id="RWR88317.1"/>
    </source>
</evidence>
<keyword evidence="1" id="KW-0732">Signal</keyword>
<feature type="transmembrane region" description="Helical" evidence="3">
    <location>
        <begin position="68"/>
        <end position="87"/>
    </location>
</feature>
<name>A0A443PC08_9MAGN</name>
<keyword evidence="3" id="KW-0472">Membrane</keyword>
<evidence type="ECO:0000256" key="2">
    <source>
        <dbReference type="ARBA" id="ARBA00022737"/>
    </source>
</evidence>
<protein>
    <submittedName>
        <fullName evidence="5">Cysteine-rich repeat secretory protein 38-like protein</fullName>
    </submittedName>
</protein>
<dbReference type="InterPro" id="IPR002902">
    <property type="entry name" value="GNK2"/>
</dbReference>
<evidence type="ECO:0000256" key="1">
    <source>
        <dbReference type="ARBA" id="ARBA00022729"/>
    </source>
</evidence>
<evidence type="ECO:0000256" key="3">
    <source>
        <dbReference type="SAM" id="Phobius"/>
    </source>
</evidence>
<feature type="domain" description="Gnk2-homologous" evidence="4">
    <location>
        <begin position="444"/>
        <end position="547"/>
    </location>
</feature>
<keyword evidence="2" id="KW-0677">Repeat</keyword>
<dbReference type="PANTHER" id="PTHR32099">
    <property type="entry name" value="CYSTEINE-RICH REPEAT SECRETORY PROTEIN"/>
    <property type="match status" value="1"/>
</dbReference>
<dbReference type="AlphaFoldDB" id="A0A443PC08"/>
<dbReference type="Gene3D" id="3.30.430.20">
    <property type="entry name" value="Gnk2 domain, C-X8-C-X2-C motif"/>
    <property type="match status" value="4"/>
</dbReference>
<dbReference type="CDD" id="cd23509">
    <property type="entry name" value="Gnk2-like"/>
    <property type="match status" value="3"/>
</dbReference>
<dbReference type="PANTHER" id="PTHR32099:SF42">
    <property type="entry name" value="CYSTEINE-RICH RECEPTOR-LIKE PROTEIN KINASE 9-RELATED"/>
    <property type="match status" value="1"/>
</dbReference>
<keyword evidence="6" id="KW-1185">Reference proteome</keyword>
<sequence length="616" mass="70038">MINPIITLSNQLFLPLDLIHPCSFTPDHFNVNYYVGTHVTMNSIPHKQNQPKLKSMHDQNIKHLPSSYVFNFFSFITIIFTLHTLPFSSPCKKYAMHTFRSLPFHFFLVLSCTQLFLDVVTADPISYNCSGYRYLPNTEFATNLDQLLLNLTSKSKDQNFYNYTVGDEPNRIYGLFQCRGDTNRHQCKTCIKISGAEIKQACPNSRQVIAWYDYCLLRYSDQFFFGHVDGPEFHYRNEKLGELSYEEKERVLGFVSDMVKQVPRRRPLMFATNSSSVQFSMFSLAQCNFDLSYEGCEKCLKHVMVETESCCAQYKGWQYHTTSCSVRYETYPFFNGSAPHDELQGILCPDDGTPSNPVFKIKLFLLLGNLTSIAVTSGFSKSVLGDDPNRLYGLAQCRENLAPENCLDCLVSAFYDLQQVCTNSTKAVLWYDNCYFRYSNESFYGIMEEEGLHTVSDLDDDYNINHPWNIYDVAENATKQLLMSADLQVVDEWSRNYHAQCTRDLDTSQCIDCLANLTARVTNCCLGKRSWRYLAVSCSIMYQTIFNSTDALAPAPQRIVVSDPPSLAPPPKVSEIEAVPVAKKLTMAVEVGVVVEAGAGVEPGLDLRQGLEWRPA</sequence>
<gene>
    <name evidence="5" type="ORF">CKAN_01731600</name>
</gene>
<proteinExistence type="predicted"/>
<dbReference type="EMBL" id="QPKB01000007">
    <property type="protein sequence ID" value="RWR88317.1"/>
    <property type="molecule type" value="Genomic_DNA"/>
</dbReference>